<name>K0X3Z4_9BACT</name>
<feature type="domain" description="Pirin C-terminal" evidence="5">
    <location>
        <begin position="187"/>
        <end position="287"/>
    </location>
</feature>
<dbReference type="InterPro" id="IPR008778">
    <property type="entry name" value="Pirin_C_dom"/>
</dbReference>
<dbReference type="PANTHER" id="PTHR43594">
    <property type="entry name" value="QUERCETIN 2,3-DIOXYGENASE"/>
    <property type="match status" value="1"/>
</dbReference>
<feature type="binding site" evidence="2">
    <location>
        <position position="65"/>
    </location>
    <ligand>
        <name>Fe cation</name>
        <dbReference type="ChEBI" id="CHEBI:24875"/>
    </ligand>
</feature>
<comment type="similarity">
    <text evidence="1 3">Belongs to the pirin family.</text>
</comment>
<dbReference type="AlphaFoldDB" id="K0X3Z4"/>
<comment type="cofactor">
    <cofactor evidence="2">
        <name>Fe cation</name>
        <dbReference type="ChEBI" id="CHEBI:24875"/>
    </cofactor>
    <text evidence="2">Binds 1 Fe cation per subunit.</text>
</comment>
<protein>
    <recommendedName>
        <fullName evidence="8">Pirin-like protein</fullName>
    </recommendedName>
</protein>
<dbReference type="EMBL" id="ADLE01000001">
    <property type="protein sequence ID" value="EJZ66142.1"/>
    <property type="molecule type" value="Genomic_DNA"/>
</dbReference>
<dbReference type="InterPro" id="IPR053186">
    <property type="entry name" value="QDO-related"/>
</dbReference>
<dbReference type="OrthoDB" id="321327at2"/>
<comment type="caution">
    <text evidence="6">The sequence shown here is derived from an EMBL/GenBank/DDBJ whole genome shotgun (WGS) entry which is preliminary data.</text>
</comment>
<dbReference type="GeneID" id="77847674"/>
<keyword evidence="2" id="KW-0408">Iron</keyword>
<dbReference type="PIRSF" id="PIRSF006232">
    <property type="entry name" value="Pirin"/>
    <property type="match status" value="1"/>
</dbReference>
<gene>
    <name evidence="6" type="ORF">HMPREF9448_00317</name>
</gene>
<proteinExistence type="inferred from homology"/>
<dbReference type="eggNOG" id="COG1741">
    <property type="taxonomic scope" value="Bacteria"/>
</dbReference>
<reference evidence="6 7" key="1">
    <citation type="submission" date="2012-08" db="EMBL/GenBank/DDBJ databases">
        <title>The Genome Sequence of Barnesiella intestinihominis YIT 11860.</title>
        <authorList>
            <consortium name="The Broad Institute Genome Sequencing Platform"/>
            <person name="Earl A."/>
            <person name="Ward D."/>
            <person name="Feldgarden M."/>
            <person name="Gevers D."/>
            <person name="Morotomi M."/>
            <person name="Walker B."/>
            <person name="Young S.K."/>
            <person name="Zeng Q."/>
            <person name="Gargeya S."/>
            <person name="Fitzgerald M."/>
            <person name="Haas B."/>
            <person name="Abouelleil A."/>
            <person name="Alvarado L."/>
            <person name="Arachchi H.M."/>
            <person name="Berlin A.M."/>
            <person name="Chapman S.B."/>
            <person name="Goldberg J."/>
            <person name="Griggs A."/>
            <person name="Gujja S."/>
            <person name="Hansen M."/>
            <person name="Howarth C."/>
            <person name="Imamovic A."/>
            <person name="Larimer J."/>
            <person name="McCowen C."/>
            <person name="Montmayeur A."/>
            <person name="Murphy C."/>
            <person name="Neiman D."/>
            <person name="Pearson M."/>
            <person name="Priest M."/>
            <person name="Roberts A."/>
            <person name="Saif S."/>
            <person name="Shea T."/>
            <person name="Sisk P."/>
            <person name="Sykes S."/>
            <person name="Wortman J."/>
            <person name="Nusbaum C."/>
            <person name="Birren B."/>
        </authorList>
    </citation>
    <scope>NUCLEOTIDE SEQUENCE [LARGE SCALE GENOMIC DNA]</scope>
    <source>
        <strain evidence="6 7">YIT 11860</strain>
    </source>
</reference>
<evidence type="ECO:0000256" key="3">
    <source>
        <dbReference type="RuleBase" id="RU003457"/>
    </source>
</evidence>
<accession>K0X3Z4</accession>
<dbReference type="STRING" id="742726.HMPREF9448_00317"/>
<dbReference type="InterPro" id="IPR011051">
    <property type="entry name" value="RmlC_Cupin_sf"/>
</dbReference>
<feature type="domain" description="Pirin N-terminal" evidence="4">
    <location>
        <begin position="34"/>
        <end position="131"/>
    </location>
</feature>
<evidence type="ECO:0000259" key="4">
    <source>
        <dbReference type="Pfam" id="PF02678"/>
    </source>
</evidence>
<evidence type="ECO:0000313" key="6">
    <source>
        <dbReference type="EMBL" id="EJZ66142.1"/>
    </source>
</evidence>
<dbReference type="SUPFAM" id="SSF51182">
    <property type="entry name" value="RmlC-like cupins"/>
    <property type="match status" value="1"/>
</dbReference>
<feature type="binding site" evidence="2">
    <location>
        <position position="111"/>
    </location>
    <ligand>
        <name>Fe cation</name>
        <dbReference type="ChEBI" id="CHEBI:24875"/>
    </ligand>
</feature>
<dbReference type="RefSeq" id="WP_008860816.1">
    <property type="nucleotide sequence ID" value="NZ_JH815203.1"/>
</dbReference>
<organism evidence="6 7">
    <name type="scientific">Barnesiella intestinihominis YIT 11860</name>
    <dbReference type="NCBI Taxonomy" id="742726"/>
    <lineage>
        <taxon>Bacteria</taxon>
        <taxon>Pseudomonadati</taxon>
        <taxon>Bacteroidota</taxon>
        <taxon>Bacteroidia</taxon>
        <taxon>Bacteroidales</taxon>
        <taxon>Barnesiellaceae</taxon>
        <taxon>Barnesiella</taxon>
    </lineage>
</organism>
<dbReference type="HOGENOM" id="CLU_045717_5_1_10"/>
<dbReference type="CDD" id="cd02247">
    <property type="entry name" value="cupin_pirin_C"/>
    <property type="match status" value="1"/>
</dbReference>
<dbReference type="PATRIC" id="fig|742726.3.peg.319"/>
<sequence>MKLKRIEAIFTPPASHMVGDGFKVHQFIPSVKGLDMKRMDPFLMLDYNAKQHVEASSKPKGVGVHPHRGFETVTLAYKGRIAHHDSAGNAGVIGEGDVQWMTAASGVLHKEYYEEEWAREGGDFQMVQLWVNLPRKYKEEKPRYQALASNDFERVYLSGNNSYIEIIAGEYAGKKGKAMTFSPIHLMNARLTQGDKAEFSFPKDYTTFLLVIEGNIYINESIDVKADHLLLFAYEGETFSITASKNSVVLIVSGEPLKESIAAYGPFVMNTQKELVQAFEDFNKGKYGILND</sequence>
<dbReference type="InterPro" id="IPR014710">
    <property type="entry name" value="RmlC-like_jellyroll"/>
</dbReference>
<dbReference type="InterPro" id="IPR003829">
    <property type="entry name" value="Pirin_N_dom"/>
</dbReference>
<feature type="binding site" evidence="2">
    <location>
        <position position="67"/>
    </location>
    <ligand>
        <name>Fe cation</name>
        <dbReference type="ChEBI" id="CHEBI:24875"/>
    </ligand>
</feature>
<dbReference type="GO" id="GO:0046872">
    <property type="term" value="F:metal ion binding"/>
    <property type="evidence" value="ECO:0007669"/>
    <property type="project" value="UniProtKB-KW"/>
</dbReference>
<evidence type="ECO:0000256" key="1">
    <source>
        <dbReference type="ARBA" id="ARBA00008416"/>
    </source>
</evidence>
<keyword evidence="7" id="KW-1185">Reference proteome</keyword>
<dbReference type="PANTHER" id="PTHR43594:SF1">
    <property type="entry name" value="QUERCETIN 2,3-DIOXYGENASE PA2418-RELATED"/>
    <property type="match status" value="1"/>
</dbReference>
<dbReference type="Proteomes" id="UP000006044">
    <property type="component" value="Unassembled WGS sequence"/>
</dbReference>
<dbReference type="InterPro" id="IPR012093">
    <property type="entry name" value="Pirin"/>
</dbReference>
<feature type="binding site" evidence="2">
    <location>
        <position position="109"/>
    </location>
    <ligand>
        <name>Fe cation</name>
        <dbReference type="ChEBI" id="CHEBI:24875"/>
    </ligand>
</feature>
<dbReference type="Pfam" id="PF05726">
    <property type="entry name" value="Pirin_C"/>
    <property type="match status" value="1"/>
</dbReference>
<dbReference type="Pfam" id="PF02678">
    <property type="entry name" value="Pirin"/>
    <property type="match status" value="1"/>
</dbReference>
<evidence type="ECO:0000313" key="7">
    <source>
        <dbReference type="Proteomes" id="UP000006044"/>
    </source>
</evidence>
<dbReference type="Gene3D" id="2.60.120.10">
    <property type="entry name" value="Jelly Rolls"/>
    <property type="match status" value="2"/>
</dbReference>
<keyword evidence="2" id="KW-0479">Metal-binding</keyword>
<dbReference type="CDD" id="cd02909">
    <property type="entry name" value="cupin_pirin_N"/>
    <property type="match status" value="1"/>
</dbReference>
<evidence type="ECO:0000259" key="5">
    <source>
        <dbReference type="Pfam" id="PF05726"/>
    </source>
</evidence>
<evidence type="ECO:0008006" key="8">
    <source>
        <dbReference type="Google" id="ProtNLM"/>
    </source>
</evidence>
<evidence type="ECO:0000256" key="2">
    <source>
        <dbReference type="PIRSR" id="PIRSR006232-1"/>
    </source>
</evidence>